<keyword evidence="7 8" id="KW-0464">Manganese</keyword>
<keyword evidence="8" id="KW-0234">DNA repair</keyword>
<comment type="function">
    <text evidence="8">Nuclease required for the repair of DNA interstrand cross-links (ICL). Acts as a 5'-3' exonuclease that anchors at a cut end of DNA and cleaves DNA successively at every third nucleotide, allowing to excise an ICL from one strand through flanking incisions.</text>
</comment>
<evidence type="ECO:0000256" key="8">
    <source>
        <dbReference type="RuleBase" id="RU365033"/>
    </source>
</evidence>
<keyword evidence="3 8" id="KW-0540">Nuclease</keyword>
<keyword evidence="6 8" id="KW-0460">Magnesium</keyword>
<feature type="compositionally biased region" description="Acidic residues" evidence="9">
    <location>
        <begin position="949"/>
        <end position="968"/>
    </location>
</feature>
<dbReference type="Pfam" id="PF08774">
    <property type="entry name" value="VRR_NUC"/>
    <property type="match status" value="1"/>
</dbReference>
<dbReference type="Proteomes" id="UP000565441">
    <property type="component" value="Unassembled WGS sequence"/>
</dbReference>
<dbReference type="InterPro" id="IPR049132">
    <property type="entry name" value="FAN1-like_euk"/>
</dbReference>
<feature type="compositionally biased region" description="Basic residues" evidence="9">
    <location>
        <begin position="918"/>
        <end position="927"/>
    </location>
</feature>
<keyword evidence="8" id="KW-0539">Nucleus</keyword>
<sequence length="1032" mass="117042">MTAITPPAVALYELFYGAKRLDDDELEHTIEQVDSSRLGAGEQPGIYTRPSIYIEAFEQMVNTVYGSEAHLLTEKETNILKVFSNLSYNARYCLVRLILRKTNAWHTLASMEKFKKEVGENGLRHAIEALCSPLTEPKMKDEPMVAEISNSEVEIIDLTGDYDDEEEKKPFVEEAGSLRMEEQDVKPSLDILLNSPNPFSYEPNFDFFLEDESSMDLREALHRLSNDQLKDLVKETKTGKAKMNKMDMIAALQHYAHTQAPLGFKPISKNEKSGNDGFRQTILPFKINGKSHLETQERRLLQMVRQKLGKCVRVNIDLYWLVARLNVIYDRCTEYPKSLLVPSLLTSFKKRAYPDYKYTRSSTIWKTREEFLEYFEAMWLEAAIETELEPLPQGRPSTKTPAPVAGNKFVTPVPPSLGRSRSTPMRIAMSGEAGTRCTESPAVLKEEPSAEGSEKVEEVEVPIKLQTAQRVKEVFDEIVFPKWKELVAQKEQQNIRIRIPGLERFEPGFVYTRIFSKAMRALATLKFHHEEAAALDALLDQQFWRRGKRAKWYERRALLQMKYLCIHKHPGEGEKQKTDLTVIRQAMEGVHQALKDQDTGIVFRPGLVRRLRRLEKRLKVPEEERAICEGELRKASVVVFSAERLHTTSKSLKLDGNGRPMDGNGATGDGLRKYFSHVAKGGTTTANKENKSAAKNPSDNWKWKGKSIWRGINGEEINVETRALQHYEGLGYKGFHSESRILTTIFALLFWDIIFADVPGAFETRYQTAPLDLAEDSFYRARKESIDARLEDIKKKGQAQEFLRRHDDLYRENKTWCVGVRWDICEKQDLLEIVECLGGGSLSIICRLFCEDYAGRSSGVPDLIVWNAAKGLCKFVEVKGPGDRPQENQKLWFDSLLGAGADIEVCRVIDQNEPPRTKSVKQKKTRTRGGSSNAKSKGKGKGKARVGDSDAEMESDSAEQIDQLDDDPWGSPPPVLGKRCRRPPDENDDQLPTFHSTATPPTSPPNTVARYPGHTEIALPPPKRRKTASISP</sequence>
<proteinExistence type="inferred from homology"/>
<evidence type="ECO:0000313" key="11">
    <source>
        <dbReference type="EMBL" id="KAF5386729.1"/>
    </source>
</evidence>
<evidence type="ECO:0000256" key="4">
    <source>
        <dbReference type="ARBA" id="ARBA00022723"/>
    </source>
</evidence>
<comment type="caution">
    <text evidence="11">The sequence shown here is derived from an EMBL/GenBank/DDBJ whole genome shotgun (WGS) entry which is preliminary data.</text>
</comment>
<dbReference type="GO" id="GO:0017108">
    <property type="term" value="F:5'-flap endonuclease activity"/>
    <property type="evidence" value="ECO:0007669"/>
    <property type="project" value="TreeGrafter"/>
</dbReference>
<dbReference type="InterPro" id="IPR011856">
    <property type="entry name" value="tRNA_endonuc-like_dom_sf"/>
</dbReference>
<evidence type="ECO:0000256" key="7">
    <source>
        <dbReference type="ARBA" id="ARBA00023211"/>
    </source>
</evidence>
<dbReference type="InterPro" id="IPR049126">
    <property type="entry name" value="FAN1-like_TPR"/>
</dbReference>
<feature type="domain" description="VRR-NUC" evidence="10">
    <location>
        <begin position="794"/>
        <end position="910"/>
    </location>
</feature>
<keyword evidence="4 8" id="KW-0479">Metal-binding</keyword>
<dbReference type="PANTHER" id="PTHR15749">
    <property type="entry name" value="FANCONI-ASSOCIATED NUCLEASE 1"/>
    <property type="match status" value="1"/>
</dbReference>
<dbReference type="Pfam" id="PF21315">
    <property type="entry name" value="FAN1_HTH"/>
    <property type="match status" value="1"/>
</dbReference>
<evidence type="ECO:0000256" key="2">
    <source>
        <dbReference type="ARBA" id="ARBA00005533"/>
    </source>
</evidence>
<dbReference type="AlphaFoldDB" id="A0A8H5HNM3"/>
<comment type="catalytic activity">
    <reaction evidence="1 8">
        <text>Hydrolytically removes 5'-nucleotides successively from the 3'-hydroxy termini of 3'-hydroxy-terminated oligonucleotides.</text>
        <dbReference type="EC" id="3.1.4.1"/>
    </reaction>
</comment>
<dbReference type="CDD" id="cd22326">
    <property type="entry name" value="FAN1-like"/>
    <property type="match status" value="1"/>
</dbReference>
<keyword evidence="12" id="KW-1185">Reference proteome</keyword>
<keyword evidence="8" id="KW-0227">DNA damage</keyword>
<name>A0A8H5HNM3_9AGAR</name>
<dbReference type="InterPro" id="IPR033315">
    <property type="entry name" value="Fan1-like"/>
</dbReference>
<dbReference type="GO" id="GO:0008409">
    <property type="term" value="F:5'-3' exonuclease activity"/>
    <property type="evidence" value="ECO:0007669"/>
    <property type="project" value="TreeGrafter"/>
</dbReference>
<dbReference type="Gene3D" id="3.40.1350.10">
    <property type="match status" value="1"/>
</dbReference>
<dbReference type="InterPro" id="IPR014883">
    <property type="entry name" value="VRR_NUC"/>
</dbReference>
<organism evidence="11 12">
    <name type="scientific">Tricholomella constricta</name>
    <dbReference type="NCBI Taxonomy" id="117010"/>
    <lineage>
        <taxon>Eukaryota</taxon>
        <taxon>Fungi</taxon>
        <taxon>Dikarya</taxon>
        <taxon>Basidiomycota</taxon>
        <taxon>Agaricomycotina</taxon>
        <taxon>Agaricomycetes</taxon>
        <taxon>Agaricomycetidae</taxon>
        <taxon>Agaricales</taxon>
        <taxon>Tricholomatineae</taxon>
        <taxon>Lyophyllaceae</taxon>
        <taxon>Tricholomella</taxon>
    </lineage>
</organism>
<dbReference type="EMBL" id="JAACJP010000002">
    <property type="protein sequence ID" value="KAF5386729.1"/>
    <property type="molecule type" value="Genomic_DNA"/>
</dbReference>
<accession>A0A8H5HNM3</accession>
<dbReference type="PANTHER" id="PTHR15749:SF4">
    <property type="entry name" value="FANCONI-ASSOCIATED NUCLEASE 1"/>
    <property type="match status" value="1"/>
</dbReference>
<dbReference type="GO" id="GO:0046872">
    <property type="term" value="F:metal ion binding"/>
    <property type="evidence" value="ECO:0007669"/>
    <property type="project" value="UniProtKB-KW"/>
</dbReference>
<dbReference type="InterPro" id="IPR049125">
    <property type="entry name" value="FAN1-like_WH"/>
</dbReference>
<evidence type="ECO:0000256" key="6">
    <source>
        <dbReference type="ARBA" id="ARBA00022842"/>
    </source>
</evidence>
<dbReference type="GO" id="GO:0005634">
    <property type="term" value="C:nucleus"/>
    <property type="evidence" value="ECO:0007669"/>
    <property type="project" value="UniProtKB-SubCell"/>
</dbReference>
<comment type="similarity">
    <text evidence="2 8">Belongs to the FAN1 family.</text>
</comment>
<feature type="region of interest" description="Disordered" evidence="9">
    <location>
        <begin position="391"/>
        <end position="423"/>
    </location>
</feature>
<dbReference type="OrthoDB" id="76364at2759"/>
<comment type="cofactor">
    <cofactor evidence="8">
        <name>Mg(2+)</name>
        <dbReference type="ChEBI" id="CHEBI:18420"/>
    </cofactor>
    <cofactor evidence="8">
        <name>Mn(2+)</name>
        <dbReference type="ChEBI" id="CHEBI:29035"/>
    </cofactor>
</comment>
<dbReference type="GO" id="GO:0070336">
    <property type="term" value="F:flap-structured DNA binding"/>
    <property type="evidence" value="ECO:0007669"/>
    <property type="project" value="TreeGrafter"/>
</dbReference>
<feature type="compositionally biased region" description="Basic residues" evidence="9">
    <location>
        <begin position="1022"/>
        <end position="1032"/>
    </location>
</feature>
<evidence type="ECO:0000256" key="3">
    <source>
        <dbReference type="ARBA" id="ARBA00022722"/>
    </source>
</evidence>
<evidence type="ECO:0000256" key="5">
    <source>
        <dbReference type="ARBA" id="ARBA00022801"/>
    </source>
</evidence>
<dbReference type="GO" id="GO:0036297">
    <property type="term" value="P:interstrand cross-link repair"/>
    <property type="evidence" value="ECO:0007669"/>
    <property type="project" value="InterPro"/>
</dbReference>
<evidence type="ECO:0000256" key="1">
    <source>
        <dbReference type="ARBA" id="ARBA00000983"/>
    </source>
</evidence>
<gene>
    <name evidence="11" type="ORF">D9615_001528</name>
</gene>
<comment type="subcellular location">
    <subcellularLocation>
        <location evidence="8">Nucleus</location>
    </subcellularLocation>
</comment>
<evidence type="ECO:0000313" key="12">
    <source>
        <dbReference type="Proteomes" id="UP000565441"/>
    </source>
</evidence>
<feature type="region of interest" description="Disordered" evidence="9">
    <location>
        <begin position="908"/>
        <end position="1032"/>
    </location>
</feature>
<evidence type="ECO:0000256" key="9">
    <source>
        <dbReference type="SAM" id="MobiDB-lite"/>
    </source>
</evidence>
<dbReference type="Pfam" id="PF21170">
    <property type="entry name" value="FAN1_TPR"/>
    <property type="match status" value="1"/>
</dbReference>
<keyword evidence="5 8" id="KW-0378">Hydrolase</keyword>
<dbReference type="SMART" id="SM00990">
    <property type="entry name" value="VRR_NUC"/>
    <property type="match status" value="1"/>
</dbReference>
<protein>
    <recommendedName>
        <fullName evidence="8">Fanconi-associated nuclease</fullName>
        <ecNumber evidence="8">3.1.4.1</ecNumber>
    </recommendedName>
</protein>
<dbReference type="EC" id="3.1.4.1" evidence="8"/>
<dbReference type="GO" id="GO:0004528">
    <property type="term" value="F:phosphodiesterase I activity"/>
    <property type="evidence" value="ECO:0007669"/>
    <property type="project" value="UniProtKB-EC"/>
</dbReference>
<evidence type="ECO:0000259" key="10">
    <source>
        <dbReference type="SMART" id="SM00990"/>
    </source>
</evidence>
<reference evidence="11 12" key="1">
    <citation type="journal article" date="2020" name="ISME J.">
        <title>Uncovering the hidden diversity of litter-decomposition mechanisms in mushroom-forming fungi.</title>
        <authorList>
            <person name="Floudas D."/>
            <person name="Bentzer J."/>
            <person name="Ahren D."/>
            <person name="Johansson T."/>
            <person name="Persson P."/>
            <person name="Tunlid A."/>
        </authorList>
    </citation>
    <scope>NUCLEOTIDE SEQUENCE [LARGE SCALE GENOMIC DNA]</scope>
    <source>
        <strain evidence="11 12">CBS 661.87</strain>
    </source>
</reference>